<dbReference type="PROSITE" id="PS01090">
    <property type="entry name" value="TATD_2"/>
    <property type="match status" value="1"/>
</dbReference>
<dbReference type="GO" id="GO:0016788">
    <property type="term" value="F:hydrolase activity, acting on ester bonds"/>
    <property type="evidence" value="ECO:0007669"/>
    <property type="project" value="InterPro"/>
</dbReference>
<feature type="region of interest" description="Disordered" evidence="2">
    <location>
        <begin position="311"/>
        <end position="356"/>
    </location>
</feature>
<dbReference type="OrthoDB" id="10003767at2759"/>
<feature type="compositionally biased region" description="Acidic residues" evidence="2">
    <location>
        <begin position="324"/>
        <end position="340"/>
    </location>
</feature>
<accession>A0A067SQJ4</accession>
<sequence length="747" mass="84041">MSNHHTGSDLSATSSNPSFVDRVDLETIASIAGAARARTTSLIVACTVDPVPKVGAFNAVWFIDFSDGVQWVFRTSIVEWSPIVEKRLQSDMIGMQLIRNRTSIPIPLIHDFSIIPENAFGRPYMLMERAKGTPLSNLWFDATWFAEDKRKTVFKSLVYYMSQLQTLEFPSIGSLYYDVKSKSHIVGPLLPSFDDIENGDTATRGGPYNSVHVYLLSEIARQISSAPSMGHKVSLALLRMFSGALPDETLDGPPFVLSMPDFNYQNVFVDNDGNVTGLLDWDGMVVGPRQGGYARYPSWITRDWDPLLYGYPSPESVSTPQREDSEDEAVQGEGSDDEAAEDKIETPASSQLTQFPFREQLEEDSPSTLQAFREEYLAIFTEADPVSARYTRYSHIFEALEIAISTAFCRGHIIDRLSKYVFGRDAESGESLSAWHLEQGIEDEGKHLDVYGFVKAMYEGRNVDAVVDVWCDAPVKTLWKEYADAAMDKERWAGLEYWFALGVHPYDAKNYDDNVEKDILEAMAHPRCVGWGEIGLDYRLENSPREIQQAVFARQLKQAVRLDKPLVIHTREADDDTERILKAEVPKDHKVCIITYATNKNTAAVIRDMVSPFESSPDTTTVPPSSLRILLETDAPFMIPGNLYDDLRKIGRKKLPISHSAMIPWTAKFVADIANRVRIPMPPAAEAAVVRYQSHWHLKPTEEIEESEIVLASVEVEPWDADVVMKVARENARKVYGVQFIDTQVYS</sequence>
<dbReference type="InterPro" id="IPR032466">
    <property type="entry name" value="Metal_Hydrolase"/>
</dbReference>
<dbReference type="InterPro" id="IPR001130">
    <property type="entry name" value="TatD-like"/>
</dbReference>
<evidence type="ECO:0000259" key="3">
    <source>
        <dbReference type="Pfam" id="PF01636"/>
    </source>
</evidence>
<evidence type="ECO:0000256" key="1">
    <source>
        <dbReference type="ARBA" id="ARBA00022801"/>
    </source>
</evidence>
<dbReference type="HOGENOM" id="CLU_372159_0_0_1"/>
<evidence type="ECO:0000313" key="4">
    <source>
        <dbReference type="EMBL" id="KDR73171.1"/>
    </source>
</evidence>
<dbReference type="AlphaFoldDB" id="A0A067SQJ4"/>
<dbReference type="InterPro" id="IPR002575">
    <property type="entry name" value="Aminoglycoside_PTrfase"/>
</dbReference>
<dbReference type="InterPro" id="IPR051678">
    <property type="entry name" value="AGP_Transferase"/>
</dbReference>
<organism evidence="4 5">
    <name type="scientific">Galerina marginata (strain CBS 339.88)</name>
    <dbReference type="NCBI Taxonomy" id="685588"/>
    <lineage>
        <taxon>Eukaryota</taxon>
        <taxon>Fungi</taxon>
        <taxon>Dikarya</taxon>
        <taxon>Basidiomycota</taxon>
        <taxon>Agaricomycotina</taxon>
        <taxon>Agaricomycetes</taxon>
        <taxon>Agaricomycetidae</taxon>
        <taxon>Agaricales</taxon>
        <taxon>Agaricineae</taxon>
        <taxon>Strophariaceae</taxon>
        <taxon>Galerina</taxon>
    </lineage>
</organism>
<dbReference type="SUPFAM" id="SSF56112">
    <property type="entry name" value="Protein kinase-like (PK-like)"/>
    <property type="match status" value="1"/>
</dbReference>
<proteinExistence type="predicted"/>
<dbReference type="Pfam" id="PF01026">
    <property type="entry name" value="TatD_DNase"/>
    <property type="match status" value="1"/>
</dbReference>
<feature type="domain" description="Aminoglycoside phosphotransferase" evidence="3">
    <location>
        <begin position="95"/>
        <end position="289"/>
    </location>
</feature>
<dbReference type="Gene3D" id="3.20.20.140">
    <property type="entry name" value="Metal-dependent hydrolases"/>
    <property type="match status" value="1"/>
</dbReference>
<dbReference type="PANTHER" id="PTHR21310:SF51">
    <property type="entry name" value="AMINOGLYCOSIDE PHOSPHOTRANSFERASE DOMAIN-CONTAINING PROTEIN"/>
    <property type="match status" value="1"/>
</dbReference>
<dbReference type="PANTHER" id="PTHR21310">
    <property type="entry name" value="AMINOGLYCOSIDE PHOSPHOTRANSFERASE-RELATED-RELATED"/>
    <property type="match status" value="1"/>
</dbReference>
<gene>
    <name evidence="4" type="ORF">GALMADRAFT_212641</name>
</gene>
<evidence type="ECO:0000313" key="5">
    <source>
        <dbReference type="Proteomes" id="UP000027222"/>
    </source>
</evidence>
<name>A0A067SQJ4_GALM3</name>
<keyword evidence="5" id="KW-1185">Reference proteome</keyword>
<dbReference type="InterPro" id="IPR018228">
    <property type="entry name" value="DNase_TatD-rel_CS"/>
</dbReference>
<reference evidence="5" key="1">
    <citation type="journal article" date="2014" name="Proc. Natl. Acad. Sci. U.S.A.">
        <title>Extensive sampling of basidiomycete genomes demonstrates inadequacy of the white-rot/brown-rot paradigm for wood decay fungi.</title>
        <authorList>
            <person name="Riley R."/>
            <person name="Salamov A.A."/>
            <person name="Brown D.W."/>
            <person name="Nagy L.G."/>
            <person name="Floudas D."/>
            <person name="Held B.W."/>
            <person name="Levasseur A."/>
            <person name="Lombard V."/>
            <person name="Morin E."/>
            <person name="Otillar R."/>
            <person name="Lindquist E.A."/>
            <person name="Sun H."/>
            <person name="LaButti K.M."/>
            <person name="Schmutz J."/>
            <person name="Jabbour D."/>
            <person name="Luo H."/>
            <person name="Baker S.E."/>
            <person name="Pisabarro A.G."/>
            <person name="Walton J.D."/>
            <person name="Blanchette R.A."/>
            <person name="Henrissat B."/>
            <person name="Martin F."/>
            <person name="Cullen D."/>
            <person name="Hibbett D.S."/>
            <person name="Grigoriev I.V."/>
        </authorList>
    </citation>
    <scope>NUCLEOTIDE SEQUENCE [LARGE SCALE GENOMIC DNA]</scope>
    <source>
        <strain evidence="5">CBS 339.88</strain>
    </source>
</reference>
<dbReference type="Pfam" id="PF01636">
    <property type="entry name" value="APH"/>
    <property type="match status" value="1"/>
</dbReference>
<protein>
    <recommendedName>
        <fullName evidence="3">Aminoglycoside phosphotransferase domain-containing protein</fullName>
    </recommendedName>
</protein>
<evidence type="ECO:0000256" key="2">
    <source>
        <dbReference type="SAM" id="MobiDB-lite"/>
    </source>
</evidence>
<dbReference type="InterPro" id="IPR011009">
    <property type="entry name" value="Kinase-like_dom_sf"/>
</dbReference>
<keyword evidence="1" id="KW-0378">Hydrolase</keyword>
<dbReference type="SUPFAM" id="SSF51556">
    <property type="entry name" value="Metallo-dependent hydrolases"/>
    <property type="match status" value="1"/>
</dbReference>
<dbReference type="Proteomes" id="UP000027222">
    <property type="component" value="Unassembled WGS sequence"/>
</dbReference>
<dbReference type="EMBL" id="KL142386">
    <property type="protein sequence ID" value="KDR73171.1"/>
    <property type="molecule type" value="Genomic_DNA"/>
</dbReference>